<dbReference type="KEGG" id="hbe:BEI_0326"/>
<organism evidence="6 7">
    <name type="scientific">Halomonas beimenensis</name>
    <dbReference type="NCBI Taxonomy" id="475662"/>
    <lineage>
        <taxon>Bacteria</taxon>
        <taxon>Pseudomonadati</taxon>
        <taxon>Pseudomonadota</taxon>
        <taxon>Gammaproteobacteria</taxon>
        <taxon>Oceanospirillales</taxon>
        <taxon>Halomonadaceae</taxon>
        <taxon>Halomonas</taxon>
    </lineage>
</organism>
<dbReference type="Pfam" id="PF00126">
    <property type="entry name" value="HTH_1"/>
    <property type="match status" value="1"/>
</dbReference>
<proteinExistence type="inferred from homology"/>
<dbReference type="Gene3D" id="1.10.10.10">
    <property type="entry name" value="Winged helix-like DNA-binding domain superfamily/Winged helix DNA-binding domain"/>
    <property type="match status" value="1"/>
</dbReference>
<feature type="domain" description="HTH lysR-type" evidence="5">
    <location>
        <begin position="7"/>
        <end position="64"/>
    </location>
</feature>
<dbReference type="PROSITE" id="PS50931">
    <property type="entry name" value="HTH_LYSR"/>
    <property type="match status" value="1"/>
</dbReference>
<comment type="similarity">
    <text evidence="1">Belongs to the LysR transcriptional regulatory family.</text>
</comment>
<keyword evidence="7" id="KW-1185">Reference proteome</keyword>
<gene>
    <name evidence="6" type="ORF">BEI_0326</name>
</gene>
<evidence type="ECO:0000313" key="7">
    <source>
        <dbReference type="Proteomes" id="UP000219993"/>
    </source>
</evidence>
<dbReference type="InterPro" id="IPR036388">
    <property type="entry name" value="WH-like_DNA-bd_sf"/>
</dbReference>
<dbReference type="InterPro" id="IPR005119">
    <property type="entry name" value="LysR_subst-bd"/>
</dbReference>
<evidence type="ECO:0000256" key="2">
    <source>
        <dbReference type="ARBA" id="ARBA00023015"/>
    </source>
</evidence>
<evidence type="ECO:0000313" key="6">
    <source>
        <dbReference type="EMBL" id="ATJ81313.1"/>
    </source>
</evidence>
<keyword evidence="2" id="KW-0805">Transcription regulation</keyword>
<dbReference type="InterPro" id="IPR036390">
    <property type="entry name" value="WH_DNA-bd_sf"/>
</dbReference>
<dbReference type="PRINTS" id="PR00039">
    <property type="entry name" value="HTHLYSR"/>
</dbReference>
<dbReference type="PANTHER" id="PTHR30118">
    <property type="entry name" value="HTH-TYPE TRANSCRIPTIONAL REGULATOR LEUO-RELATED"/>
    <property type="match status" value="1"/>
</dbReference>
<dbReference type="Proteomes" id="UP000219993">
    <property type="component" value="Chromosome"/>
</dbReference>
<dbReference type="CDD" id="cd08417">
    <property type="entry name" value="PBP2_Nitroaromatics_like"/>
    <property type="match status" value="1"/>
</dbReference>
<keyword evidence="4" id="KW-0804">Transcription</keyword>
<dbReference type="InterPro" id="IPR000847">
    <property type="entry name" value="LysR_HTH_N"/>
</dbReference>
<dbReference type="EMBL" id="CP021435">
    <property type="protein sequence ID" value="ATJ81313.1"/>
    <property type="molecule type" value="Genomic_DNA"/>
</dbReference>
<dbReference type="AlphaFoldDB" id="A0A291P353"/>
<sequence length="312" mass="35153">MSSLRNFDLNLLRVFETLIVERHVTRAAERLHLSQPALSHALKRLREALDDPLLLRTENGMQPTPRALELLPSVQQALALVQESLEPPAPFDPATSRHHFVIATTDFFEEVLYPPFLARLRPQAPNVTFEIALITDEVLQAGLERRQVDLVVGPEAVTGMPRGLVRETWMSEDLVCLAARGNAGIEERLSLAQFIDHPQVALSDISGLQHSKVDAWLASQHCQRRVISRNLNYMAAARVVASSDAIMVLPRQMARMFAKMLPVRPVEPPPGMPRLDMQLIQHPLYAKERPLEWLRQQLLDFAHDFDTSSALA</sequence>
<protein>
    <submittedName>
        <fullName evidence="6">Transcriptional regulator, LysR family</fullName>
    </submittedName>
</protein>
<keyword evidence="3" id="KW-0238">DNA-binding</keyword>
<dbReference type="Gene3D" id="3.40.190.10">
    <property type="entry name" value="Periplasmic binding protein-like II"/>
    <property type="match status" value="2"/>
</dbReference>
<evidence type="ECO:0000256" key="1">
    <source>
        <dbReference type="ARBA" id="ARBA00009437"/>
    </source>
</evidence>
<evidence type="ECO:0000256" key="3">
    <source>
        <dbReference type="ARBA" id="ARBA00023125"/>
    </source>
</evidence>
<dbReference type="SUPFAM" id="SSF53850">
    <property type="entry name" value="Periplasmic binding protein-like II"/>
    <property type="match status" value="1"/>
</dbReference>
<dbReference type="InterPro" id="IPR050389">
    <property type="entry name" value="LysR-type_TF"/>
</dbReference>
<dbReference type="OrthoDB" id="8839911at2"/>
<evidence type="ECO:0000256" key="4">
    <source>
        <dbReference type="ARBA" id="ARBA00023163"/>
    </source>
</evidence>
<dbReference type="PANTHER" id="PTHR30118:SF15">
    <property type="entry name" value="TRANSCRIPTIONAL REGULATORY PROTEIN"/>
    <property type="match status" value="1"/>
</dbReference>
<dbReference type="GO" id="GO:0003700">
    <property type="term" value="F:DNA-binding transcription factor activity"/>
    <property type="evidence" value="ECO:0007669"/>
    <property type="project" value="InterPro"/>
</dbReference>
<accession>A0A291P353</accession>
<dbReference type="RefSeq" id="WP_097787868.1">
    <property type="nucleotide sequence ID" value="NZ_BAAADT010000041.1"/>
</dbReference>
<dbReference type="InterPro" id="IPR037402">
    <property type="entry name" value="YidZ_PBP2"/>
</dbReference>
<name>A0A291P353_9GAMM</name>
<dbReference type="Pfam" id="PF03466">
    <property type="entry name" value="LysR_substrate"/>
    <property type="match status" value="1"/>
</dbReference>
<dbReference type="GO" id="GO:0003677">
    <property type="term" value="F:DNA binding"/>
    <property type="evidence" value="ECO:0007669"/>
    <property type="project" value="UniProtKB-KW"/>
</dbReference>
<evidence type="ECO:0000259" key="5">
    <source>
        <dbReference type="PROSITE" id="PS50931"/>
    </source>
</evidence>
<reference evidence="6 7" key="1">
    <citation type="journal article" date="2017" name="Sci. Rep.">
        <title>Revealing the Saline Adaptation Strategies of the Halophilic Bacterium Halomonas beimenensis through High-throughput Omics and Transposon Mutagenesis Approaches.</title>
        <authorList>
            <person name="Chen Y.H."/>
            <person name="Lin S.S."/>
            <person name="Shyu Y.T."/>
        </authorList>
    </citation>
    <scope>NUCLEOTIDE SEQUENCE [LARGE SCALE GENOMIC DNA]</scope>
    <source>
        <strain evidence="6 7">NTU-111</strain>
    </source>
</reference>
<dbReference type="SUPFAM" id="SSF46785">
    <property type="entry name" value="Winged helix' DNA-binding domain"/>
    <property type="match status" value="1"/>
</dbReference>